<organism evidence="2 3">
    <name type="scientific">Leptospira wolffii</name>
    <dbReference type="NCBI Taxonomy" id="409998"/>
    <lineage>
        <taxon>Bacteria</taxon>
        <taxon>Pseudomonadati</taxon>
        <taxon>Spirochaetota</taxon>
        <taxon>Spirochaetia</taxon>
        <taxon>Leptospirales</taxon>
        <taxon>Leptospiraceae</taxon>
        <taxon>Leptospira</taxon>
    </lineage>
</organism>
<dbReference type="AlphaFoldDB" id="A0A2M9ZGN3"/>
<feature type="chain" id="PRO_5014987384" evidence="1">
    <location>
        <begin position="20"/>
        <end position="88"/>
    </location>
</feature>
<gene>
    <name evidence="2" type="ORF">CH371_06100</name>
</gene>
<accession>A0A2M9ZGN3</accession>
<dbReference type="Proteomes" id="UP000231912">
    <property type="component" value="Unassembled WGS sequence"/>
</dbReference>
<proteinExistence type="predicted"/>
<dbReference type="EMBL" id="NPDT01000001">
    <property type="protein sequence ID" value="PJZ67580.1"/>
    <property type="molecule type" value="Genomic_DNA"/>
</dbReference>
<sequence>MKLFLSILLVILFSYPVLAGDKGKGESCNSDIQCGFGLKCTGGVCTKKSEFDFGGSGKSGKQCNNDGDCIGSGKCVSGSFGKKYCSGN</sequence>
<evidence type="ECO:0000313" key="2">
    <source>
        <dbReference type="EMBL" id="PJZ67580.1"/>
    </source>
</evidence>
<keyword evidence="1" id="KW-0732">Signal</keyword>
<evidence type="ECO:0000256" key="1">
    <source>
        <dbReference type="SAM" id="SignalP"/>
    </source>
</evidence>
<reference evidence="2 3" key="1">
    <citation type="submission" date="2017-07" db="EMBL/GenBank/DDBJ databases">
        <title>Leptospira spp. isolated from tropical soils.</title>
        <authorList>
            <person name="Thibeaux R."/>
            <person name="Iraola G."/>
            <person name="Ferres I."/>
            <person name="Bierque E."/>
            <person name="Girault D."/>
            <person name="Soupe-Gilbert M.-E."/>
            <person name="Picardeau M."/>
            <person name="Goarant C."/>
        </authorList>
    </citation>
    <scope>NUCLEOTIDE SEQUENCE [LARGE SCALE GENOMIC DNA]</scope>
    <source>
        <strain evidence="2 3">FH2-C-A2</strain>
    </source>
</reference>
<name>A0A2M9ZGN3_9LEPT</name>
<dbReference type="RefSeq" id="WP_100758037.1">
    <property type="nucleotide sequence ID" value="NZ_NPDT01000001.1"/>
</dbReference>
<evidence type="ECO:0000313" key="3">
    <source>
        <dbReference type="Proteomes" id="UP000231912"/>
    </source>
</evidence>
<comment type="caution">
    <text evidence="2">The sequence shown here is derived from an EMBL/GenBank/DDBJ whole genome shotgun (WGS) entry which is preliminary data.</text>
</comment>
<protein>
    <submittedName>
        <fullName evidence="2">Uncharacterized protein</fullName>
    </submittedName>
</protein>
<feature type="signal peptide" evidence="1">
    <location>
        <begin position="1"/>
        <end position="19"/>
    </location>
</feature>